<keyword evidence="2" id="KW-1185">Reference proteome</keyword>
<evidence type="ECO:0000313" key="1">
    <source>
        <dbReference type="EMBL" id="TKC91714.1"/>
    </source>
</evidence>
<protein>
    <submittedName>
        <fullName evidence="1">Uncharacterized protein</fullName>
    </submittedName>
</protein>
<dbReference type="OrthoDB" id="123463at2"/>
<proteinExistence type="predicted"/>
<dbReference type="RefSeq" id="WP_136892749.1">
    <property type="nucleotide sequence ID" value="NZ_SWJE01000002.1"/>
</dbReference>
<reference evidence="1 2" key="1">
    <citation type="submission" date="2019-04" db="EMBL/GenBank/DDBJ databases">
        <title>Trinickia sp. 7GSK02, isolated from subtropical forest soil.</title>
        <authorList>
            <person name="Gao Z.-H."/>
            <person name="Qiu L.-H."/>
        </authorList>
    </citation>
    <scope>NUCLEOTIDE SEQUENCE [LARGE SCALE GENOMIC DNA]</scope>
    <source>
        <strain evidence="1 2">7GSK02</strain>
    </source>
</reference>
<dbReference type="Proteomes" id="UP000305539">
    <property type="component" value="Unassembled WGS sequence"/>
</dbReference>
<gene>
    <name evidence="1" type="ORF">FAZ69_04540</name>
</gene>
<sequence length="361" mass="39387">MAEVLLPVPDTQSLAGRTVTEVDLVELLGESESTLKGWRMVGHGVGVRYRAGDVRDWLNIHAAVDGLPVTASRFEEDGEAYEWGDPFPAVVIDGRMAGFFSSLDDAEVEPDGYQVLRIATPAIASYSPASLTRDQFDGLLAALDALGDFETKLQGSPAEATEIFDALTGKMTPDALLLFLRMSLGRAGGVAGHILKSVPAEMRRQRINPADWLYRLWQGNGFCSIDFDGLQSVLAADYIELNRNAMVAETNGNILFHGTIGHLLADTIGAFFQLQPPEECENPSCHQAYHGLLTQLLGQGLLVDKANRDRLTPRTIGERVHASSGSGWFRSILGKYELRKKLDDELPTGIYDDTAKVAIKL</sequence>
<dbReference type="AlphaFoldDB" id="A0A4U1IDI2"/>
<evidence type="ECO:0000313" key="2">
    <source>
        <dbReference type="Proteomes" id="UP000305539"/>
    </source>
</evidence>
<name>A0A4U1IDI2_9BURK</name>
<organism evidence="1 2">
    <name type="scientific">Trinickia terrae</name>
    <dbReference type="NCBI Taxonomy" id="2571161"/>
    <lineage>
        <taxon>Bacteria</taxon>
        <taxon>Pseudomonadati</taxon>
        <taxon>Pseudomonadota</taxon>
        <taxon>Betaproteobacteria</taxon>
        <taxon>Burkholderiales</taxon>
        <taxon>Burkholderiaceae</taxon>
        <taxon>Trinickia</taxon>
    </lineage>
</organism>
<dbReference type="EMBL" id="SWJE01000002">
    <property type="protein sequence ID" value="TKC91714.1"/>
    <property type="molecule type" value="Genomic_DNA"/>
</dbReference>
<accession>A0A4U1IDI2</accession>
<comment type="caution">
    <text evidence="1">The sequence shown here is derived from an EMBL/GenBank/DDBJ whole genome shotgun (WGS) entry which is preliminary data.</text>
</comment>